<comment type="subcellular location">
    <subcellularLocation>
        <location evidence="1">Nucleus</location>
    </subcellularLocation>
</comment>
<dbReference type="GO" id="GO:0005634">
    <property type="term" value="C:nucleus"/>
    <property type="evidence" value="ECO:0007669"/>
    <property type="project" value="UniProtKB-SubCell"/>
</dbReference>
<feature type="compositionally biased region" description="Low complexity" evidence="2">
    <location>
        <begin position="268"/>
        <end position="292"/>
    </location>
</feature>
<dbReference type="InterPro" id="IPR009057">
    <property type="entry name" value="Homeodomain-like_sf"/>
</dbReference>
<organism evidence="3 4">
    <name type="scientific">Panagrellus redivivus</name>
    <name type="common">Microworm</name>
    <dbReference type="NCBI Taxonomy" id="6233"/>
    <lineage>
        <taxon>Eukaryota</taxon>
        <taxon>Metazoa</taxon>
        <taxon>Ecdysozoa</taxon>
        <taxon>Nematoda</taxon>
        <taxon>Chromadorea</taxon>
        <taxon>Rhabditida</taxon>
        <taxon>Tylenchina</taxon>
        <taxon>Panagrolaimomorpha</taxon>
        <taxon>Panagrolaimoidea</taxon>
        <taxon>Panagrolaimidae</taxon>
        <taxon>Panagrellus</taxon>
    </lineage>
</organism>
<protein>
    <submittedName>
        <fullName evidence="4">Homeobox domain-containing protein</fullName>
    </submittedName>
</protein>
<feature type="region of interest" description="Disordered" evidence="2">
    <location>
        <begin position="1"/>
        <end position="34"/>
    </location>
</feature>
<keyword evidence="3" id="KW-1185">Reference proteome</keyword>
<dbReference type="Proteomes" id="UP000492821">
    <property type="component" value="Unassembled WGS sequence"/>
</dbReference>
<feature type="region of interest" description="Disordered" evidence="2">
    <location>
        <begin position="86"/>
        <end position="201"/>
    </location>
</feature>
<dbReference type="AlphaFoldDB" id="A0A7E4UMS1"/>
<feature type="compositionally biased region" description="Low complexity" evidence="2">
    <location>
        <begin position="102"/>
        <end position="115"/>
    </location>
</feature>
<evidence type="ECO:0000256" key="2">
    <source>
        <dbReference type="SAM" id="MobiDB-lite"/>
    </source>
</evidence>
<dbReference type="WBParaSite" id="Pan_g10328.t1">
    <property type="protein sequence ID" value="Pan_g10328.t1"/>
    <property type="gene ID" value="Pan_g10328"/>
</dbReference>
<evidence type="ECO:0000313" key="4">
    <source>
        <dbReference type="WBParaSite" id="Pan_g10328.t1"/>
    </source>
</evidence>
<accession>A0A7E4UMS1</accession>
<feature type="region of interest" description="Disordered" evidence="2">
    <location>
        <begin position="531"/>
        <end position="561"/>
    </location>
</feature>
<feature type="region of interest" description="Disordered" evidence="2">
    <location>
        <begin position="268"/>
        <end position="346"/>
    </location>
</feature>
<feature type="compositionally biased region" description="Low complexity" evidence="2">
    <location>
        <begin position="541"/>
        <end position="553"/>
    </location>
</feature>
<feature type="compositionally biased region" description="Basic and acidic residues" evidence="2">
    <location>
        <begin position="125"/>
        <end position="172"/>
    </location>
</feature>
<sequence>MASSNPSSSRKRQAAEDLTPSSSVTGPRHTYADAIQFERAHDNWNREWSEHGMPAGMGVPMYPPLPPVGYHMWPMPMGHMMPDHGEGSWMVPPPPPPPSSTPPKASSSPSLSAPTLVPPPSPARRQGDEKRGTPLQDADKKEKKDDEQPADRSPQDREMPSAKGKDEKKDEAAPAMDGPSRCHRFPRFPHPDAVPRPPRIPYRGNSQYIRPPIIPLPSMYGQHHLRPLNMSPAHPVGRKRGPRNSAPSMVTPMYPMPTASPSMMMATPMNPVMVSPPSNSTTVSPPSNPTTVDTPKATRRPRQRKDAPEPTPPSSTSPPSDMSPVITPTVSEANNDLPPPVPTHIVKSVPLTDTELMPPPPIPRNISRFTKMELLEKIFLINPSPTIDQFCIVSEICEIPQKELIRWYAQRRGRDNKVPVAASPAPTKKLPKPPKATKANANEVDAATITTAQLHENPELSNVVLAEMTPTMAAVIIRIKKQVMVELSADIDGLRREVRELSSNVLSANPIDPNFGALNELVAQLVKDANLTPADDPSEPGPSSSEPSQPSSSTDVSNMPSPEEIVEFFNNFLMNQNPEVKPDDAQP</sequence>
<evidence type="ECO:0000256" key="1">
    <source>
        <dbReference type="ARBA" id="ARBA00004123"/>
    </source>
</evidence>
<feature type="compositionally biased region" description="Pro residues" evidence="2">
    <location>
        <begin position="91"/>
        <end position="101"/>
    </location>
</feature>
<dbReference type="SUPFAM" id="SSF46689">
    <property type="entry name" value="Homeodomain-like"/>
    <property type="match status" value="1"/>
</dbReference>
<feature type="region of interest" description="Disordered" evidence="2">
    <location>
        <begin position="230"/>
        <end position="251"/>
    </location>
</feature>
<feature type="region of interest" description="Disordered" evidence="2">
    <location>
        <begin position="417"/>
        <end position="437"/>
    </location>
</feature>
<proteinExistence type="predicted"/>
<reference evidence="4" key="2">
    <citation type="submission" date="2020-10" db="UniProtKB">
        <authorList>
            <consortium name="WormBaseParasite"/>
        </authorList>
    </citation>
    <scope>IDENTIFICATION</scope>
</reference>
<reference evidence="3" key="1">
    <citation type="journal article" date="2013" name="Genetics">
        <title>The draft genome and transcriptome of Panagrellus redivivus are shaped by the harsh demands of a free-living lifestyle.</title>
        <authorList>
            <person name="Srinivasan J."/>
            <person name="Dillman A.R."/>
            <person name="Macchietto M.G."/>
            <person name="Heikkinen L."/>
            <person name="Lakso M."/>
            <person name="Fracchia K.M."/>
            <person name="Antoshechkin I."/>
            <person name="Mortazavi A."/>
            <person name="Wong G."/>
            <person name="Sternberg P.W."/>
        </authorList>
    </citation>
    <scope>NUCLEOTIDE SEQUENCE [LARGE SCALE GENOMIC DNA]</scope>
    <source>
        <strain evidence="3">MT8872</strain>
    </source>
</reference>
<evidence type="ECO:0000313" key="3">
    <source>
        <dbReference type="Proteomes" id="UP000492821"/>
    </source>
</evidence>
<name>A0A7E4UMS1_PANRE</name>